<dbReference type="FunFam" id="2.20.100.10:FF:000006">
    <property type="entry name" value="A disintegrin and metalloproteinase with thrombospondin motifs 1"/>
    <property type="match status" value="1"/>
</dbReference>
<keyword evidence="5" id="KW-0732">Signal</keyword>
<feature type="binding site" evidence="12">
    <location>
        <position position="206"/>
    </location>
    <ligand>
        <name>Ca(2+)</name>
        <dbReference type="ChEBI" id="CHEBI:29108"/>
        <label>2</label>
    </ligand>
</feature>
<keyword evidence="9" id="KW-0482">Metalloprotease</keyword>
<feature type="binding site" evidence="12">
    <location>
        <position position="480"/>
    </location>
    <ligand>
        <name>Zn(2+)</name>
        <dbReference type="ChEBI" id="CHEBI:29105"/>
        <note>catalytic</note>
    </ligand>
</feature>
<sequence>MDGDSDKSKVSRQTRLPDYQHDHRGHIKTSRGSYFIYPNETTSNDNHTPMMHVMYRVPALNMEPTNHCGVDSHDTNDASTNLPYPKAGPVEDTEPLQYVDTATDALRLKFLGPFINKDRPLKLYSTVLPQLTGFILSSSMLSDSHDTNDASTNLPYPKAGPVEDTEPLQYVDTATDALHSHKRTRRSLKFGNDRRKRSLTQEYFVELMIVADRKMADYHGAELQTYVLSLMSIVSLIFKDASIGNPVSIAVVKLFVLNDVDLVPRKPGERGISANALLKRFCTWQQRMNDPDESSTNHHDTALLLTREKLCHVDTVTQDLPELVAPPLIRLVCTVLTNAISSTPPLTSPLDLPELVAPPLLAARLRLVCTVLTNAISSTPPLTSPLDLPELVAPPLLRLVCTVLTGTISSTPPLTSPLDLPELVAPPLLAARLRLVCTVLTGAISSTPPLSCINLAASLPSSGRVSDRLVLAGGCLSLPHDQDPKCLSHRSTSTGYNVMSRALDNYTYPWSWSNCSRHYLTEFLDAGNAECLRDEPIKDYLSERRQLWPPGEHFTGDRQCELIHGKGIRLCSYMPVCQHLWCTSDEGEREGCHTQTSPWADGTPCYGATHWCQRGSCVARDTSSLRPRDGGWGPWQSFGSCSRPCGGGIKKSYRECSSPAPANGGKYCVGKRVRYRSCNTRDCAPGTMDFREEQCVKFNGNNFSVPGLSRNVKWTPKYLGGDNACKLYCRVAQSSAYYLLKDKVIDGTPCGPDTFDVCINGKCMKAGCNHVLDSDSKLDFCGVCEGNNQTCQEIRGSHNTSQYGYTRVLRIPAGSSNLDITQYGYGGTSSDDNYLALSDGETNEPILNGKNVVSKSHKVIVFGGIAIDYTGTDAVVERINCSRPLTKELIVEVLSVGNLYPPNIHYRYTVQRGSPNEYKWTLSPQWSICSKVCNGMARRDPVCIRIEDNAEVADHMCPSEEDRPEPEMKPCNNHCILKWQVISQSECSAHCGPGTIFPPGYHMCSKSCGTGVETRSAVCIDDYGREVDESQCSAAEKIIQRVCGTSKCPQWSVDKWSACSVSCGKGERRREIWCQRDNHVVHDSYCADDPVPARKEICYMAPCPEWITGQFSACSVTCGEGTATRDVRCNLGDDSLCASIPRPPSVETCVVHPCDDDTLDHYNDIPGSRYDMQDSPYYLWRHGHWTEGVMRRKVQCVDSSNQDQVDEKYCLDPRPVEEVPCYATSGCVTPSSYSWRTSRWSECSAACGRGTRRRVVECYNELNQPGRSCDMSTKPESTGWCNEHPCVTGSWIYGAWSQCNTTCGAGYQHRLVECQDTNGITLAESSCPQHTKPDRQQPCNLQLCVEETYKWKPSAWEPCTASCGQGIRSRKLTCVSMSTGASADPSKCQGLKMPKTERHCMHIPCSIDWVGTEWSNVSIHW</sequence>
<dbReference type="SMART" id="SM00209">
    <property type="entry name" value="TSP1"/>
    <property type="match status" value="8"/>
</dbReference>
<evidence type="ECO:0000256" key="8">
    <source>
        <dbReference type="ARBA" id="ARBA00022833"/>
    </source>
</evidence>
<dbReference type="FunFam" id="2.20.100.10:FF:000005">
    <property type="entry name" value="ADAM metallopeptidase with thrombospondin type 1 motif 9"/>
    <property type="match status" value="2"/>
</dbReference>
<feature type="disulfide bond" evidence="13">
    <location>
        <begin position="282"/>
        <end position="401"/>
    </location>
</feature>
<evidence type="ECO:0000256" key="15">
    <source>
        <dbReference type="SAM" id="MobiDB-lite"/>
    </source>
</evidence>
<dbReference type="InterPro" id="IPR024079">
    <property type="entry name" value="MetalloPept_cat_dom_sf"/>
</dbReference>
<keyword evidence="6" id="KW-0677">Repeat</keyword>
<evidence type="ECO:0000256" key="4">
    <source>
        <dbReference type="ARBA" id="ARBA00022723"/>
    </source>
</evidence>
<keyword evidence="7" id="KW-0378">Hydrolase</keyword>
<feature type="disulfide bond" evidence="13">
    <location>
        <begin position="577"/>
        <end position="612"/>
    </location>
</feature>
<feature type="disulfide bond" evidence="13">
    <location>
        <begin position="369"/>
        <end position="531"/>
    </location>
</feature>
<dbReference type="Pfam" id="PF05986">
    <property type="entry name" value="ADAMTS_spacer1"/>
    <property type="match status" value="1"/>
</dbReference>
<comment type="subcellular location">
    <subcellularLocation>
        <location evidence="1">Secreted</location>
    </subcellularLocation>
</comment>
<dbReference type="STRING" id="121845.A0A3Q0JE37"/>
<dbReference type="InterPro" id="IPR036383">
    <property type="entry name" value="TSP1_rpt_sf"/>
</dbReference>
<feature type="binding site" evidence="12">
    <location>
        <position position="300"/>
    </location>
    <ligand>
        <name>Ca(2+)</name>
        <dbReference type="ChEBI" id="CHEBI:29108"/>
        <label>1</label>
    </ligand>
</feature>
<feature type="disulfide bond" evidence="13">
    <location>
        <begin position="645"/>
        <end position="683"/>
    </location>
</feature>
<gene>
    <name evidence="18" type="primary">LOC103517323</name>
</gene>
<feature type="binding site" evidence="12">
    <location>
        <position position="534"/>
    </location>
    <ligand>
        <name>Ca(2+)</name>
        <dbReference type="ChEBI" id="CHEBI:29108"/>
        <label>2</label>
    </ligand>
</feature>
<dbReference type="PROSITE" id="PS50092">
    <property type="entry name" value="TSP1"/>
    <property type="match status" value="6"/>
</dbReference>
<evidence type="ECO:0000256" key="5">
    <source>
        <dbReference type="ARBA" id="ARBA00022729"/>
    </source>
</evidence>
<feature type="disulfide bond" evidence="13">
    <location>
        <begin position="486"/>
        <end position="515"/>
    </location>
</feature>
<dbReference type="Gene3D" id="3.40.1620.60">
    <property type="match status" value="2"/>
</dbReference>
<dbReference type="Gene3D" id="2.20.100.10">
    <property type="entry name" value="Thrombospondin type-1 (TSP1) repeat"/>
    <property type="match status" value="7"/>
</dbReference>
<dbReference type="Pfam" id="PF19236">
    <property type="entry name" value="ADAMTS_CR_3"/>
    <property type="match status" value="1"/>
</dbReference>
<keyword evidence="11" id="KW-0325">Glycoprotein</keyword>
<dbReference type="InterPro" id="IPR001590">
    <property type="entry name" value="Peptidase_M12B"/>
</dbReference>
<feature type="disulfide bond" evidence="13">
    <location>
        <begin position="605"/>
        <end position="617"/>
    </location>
</feature>
<dbReference type="InterPro" id="IPR050439">
    <property type="entry name" value="ADAMTS_ADAMTS-like"/>
</dbReference>
<evidence type="ECO:0000313" key="18">
    <source>
        <dbReference type="RefSeq" id="XP_026685258.1"/>
    </source>
</evidence>
<dbReference type="GO" id="GO:0030198">
    <property type="term" value="P:extracellular matrix organization"/>
    <property type="evidence" value="ECO:0007669"/>
    <property type="project" value="InterPro"/>
</dbReference>
<evidence type="ECO:0000256" key="10">
    <source>
        <dbReference type="ARBA" id="ARBA00023157"/>
    </source>
</evidence>
<feature type="disulfide bond" evidence="13">
    <location>
        <begin position="571"/>
        <end position="592"/>
    </location>
</feature>
<dbReference type="PRINTS" id="PR01857">
    <property type="entry name" value="ADAMTSFAMILY"/>
</dbReference>
<feature type="disulfide bond" evidence="13">
    <location>
        <begin position="656"/>
        <end position="668"/>
    </location>
</feature>
<dbReference type="SUPFAM" id="SSF55486">
    <property type="entry name" value="Metalloproteases ('zincins'), catalytic domain"/>
    <property type="match status" value="2"/>
</dbReference>
<dbReference type="GO" id="GO:0046872">
    <property type="term" value="F:metal ion binding"/>
    <property type="evidence" value="ECO:0007669"/>
    <property type="project" value="UniProtKB-KW"/>
</dbReference>
<evidence type="ECO:0000256" key="7">
    <source>
        <dbReference type="ARBA" id="ARBA00022801"/>
    </source>
</evidence>
<feature type="binding site" evidence="12">
    <location>
        <position position="531"/>
    </location>
    <ligand>
        <name>Ca(2+)</name>
        <dbReference type="ChEBI" id="CHEBI:29108"/>
        <label>1</label>
    </ligand>
</feature>
<evidence type="ECO:0000256" key="1">
    <source>
        <dbReference type="ARBA" id="ARBA00004613"/>
    </source>
</evidence>
<dbReference type="PaxDb" id="121845-A0A3Q0JE37"/>
<dbReference type="PROSITE" id="PS50215">
    <property type="entry name" value="ADAM_MEPRO"/>
    <property type="match status" value="1"/>
</dbReference>
<evidence type="ECO:0000256" key="9">
    <source>
        <dbReference type="ARBA" id="ARBA00023049"/>
    </source>
</evidence>
<dbReference type="GO" id="GO:0006508">
    <property type="term" value="P:proteolysis"/>
    <property type="evidence" value="ECO:0007669"/>
    <property type="project" value="UniProtKB-KW"/>
</dbReference>
<dbReference type="InterPro" id="IPR010294">
    <property type="entry name" value="ADAMTS_spacer1"/>
</dbReference>
<feature type="binding site" evidence="12">
    <location>
        <position position="534"/>
    </location>
    <ligand>
        <name>Ca(2+)</name>
        <dbReference type="ChEBI" id="CHEBI:29108"/>
        <label>1</label>
    </ligand>
</feature>
<keyword evidence="8 12" id="KW-0862">Zinc</keyword>
<dbReference type="GeneID" id="103517323"/>
<dbReference type="GO" id="GO:0031012">
    <property type="term" value="C:extracellular matrix"/>
    <property type="evidence" value="ECO:0007669"/>
    <property type="project" value="TreeGrafter"/>
</dbReference>
<dbReference type="Proteomes" id="UP000079169">
    <property type="component" value="Unplaced"/>
</dbReference>
<dbReference type="Gene3D" id="3.40.390.10">
    <property type="entry name" value="Collagenase (Catalytic Domain)"/>
    <property type="match status" value="2"/>
</dbReference>
<dbReference type="KEGG" id="dci:103517323"/>
<feature type="disulfide bond" evidence="13">
    <location>
        <begin position="560"/>
        <end position="582"/>
    </location>
</feature>
<dbReference type="InterPro" id="IPR045371">
    <property type="entry name" value="ADAMTS_CR_3"/>
</dbReference>
<protein>
    <submittedName>
        <fullName evidence="18">A disintegrin and metalloproteinase with thrombospondin motifs 20-like</fullName>
    </submittedName>
</protein>
<keyword evidence="12" id="KW-0106">Calcium</keyword>
<comment type="cofactor">
    <cofactor evidence="12">
        <name>Zn(2+)</name>
        <dbReference type="ChEBI" id="CHEBI:29105"/>
    </cofactor>
    <text evidence="12">Binds 1 zinc ion per subunit.</text>
</comment>
<dbReference type="Gene3D" id="2.60.120.830">
    <property type="match status" value="1"/>
</dbReference>
<dbReference type="GO" id="GO:0004222">
    <property type="term" value="F:metalloendopeptidase activity"/>
    <property type="evidence" value="ECO:0007669"/>
    <property type="project" value="InterPro"/>
</dbReference>
<evidence type="ECO:0000256" key="6">
    <source>
        <dbReference type="ARBA" id="ARBA00022737"/>
    </source>
</evidence>
<dbReference type="InterPro" id="IPR013273">
    <property type="entry name" value="ADAMTS/ADAMTS-like"/>
</dbReference>
<evidence type="ECO:0000313" key="17">
    <source>
        <dbReference type="Proteomes" id="UP000079169"/>
    </source>
</evidence>
<keyword evidence="10 13" id="KW-1015">Disulfide bond</keyword>
<dbReference type="Pfam" id="PF17771">
    <property type="entry name" value="ADAMTS_CR_2"/>
    <property type="match status" value="1"/>
</dbReference>
<dbReference type="RefSeq" id="XP_026685258.1">
    <property type="nucleotide sequence ID" value="XM_026829457.1"/>
</dbReference>
<accession>A0A3Q0JE37</accession>
<dbReference type="InterPro" id="IPR041645">
    <property type="entry name" value="ADAMTS_CR_2"/>
</dbReference>
<feature type="binding site" evidence="12">
    <location>
        <position position="206"/>
    </location>
    <ligand>
        <name>Ca(2+)</name>
        <dbReference type="ChEBI" id="CHEBI:29108"/>
        <label>1</label>
    </ligand>
</feature>
<comment type="caution">
    <text evidence="14">Lacks conserved residue(s) required for the propagation of feature annotation.</text>
</comment>
<evidence type="ECO:0000256" key="13">
    <source>
        <dbReference type="PIRSR" id="PIRSR613273-3"/>
    </source>
</evidence>
<dbReference type="InterPro" id="IPR000884">
    <property type="entry name" value="TSP1_rpt"/>
</dbReference>
<keyword evidence="2" id="KW-0964">Secreted</keyword>
<keyword evidence="4 12" id="KW-0479">Metal-binding</keyword>
<evidence type="ECO:0000256" key="14">
    <source>
        <dbReference type="PROSITE-ProRule" id="PRU00276"/>
    </source>
</evidence>
<keyword evidence="3" id="KW-0645">Protease</keyword>
<dbReference type="PANTHER" id="PTHR13723:SF278">
    <property type="entry name" value="ADAM METALLOPEPTIDASE WITH THROMBOSPONDIN TYPE 1 MOTIF A, ISOFORM B"/>
    <property type="match status" value="1"/>
</dbReference>
<dbReference type="Pfam" id="PF00090">
    <property type="entry name" value="TSP_1"/>
    <property type="match status" value="1"/>
</dbReference>
<evidence type="ECO:0000256" key="12">
    <source>
        <dbReference type="PIRSR" id="PIRSR613273-2"/>
    </source>
</evidence>
<dbReference type="SUPFAM" id="SSF82895">
    <property type="entry name" value="TSP-1 type 1 repeat"/>
    <property type="match status" value="6"/>
</dbReference>
<feature type="domain" description="Peptidase M12B" evidence="16">
    <location>
        <begin position="203"/>
        <end position="536"/>
    </location>
</feature>
<dbReference type="GO" id="GO:0005576">
    <property type="term" value="C:extracellular region"/>
    <property type="evidence" value="ECO:0007669"/>
    <property type="project" value="UniProtKB-SubCell"/>
</dbReference>
<proteinExistence type="predicted"/>
<keyword evidence="17" id="KW-1185">Reference proteome</keyword>
<dbReference type="PANTHER" id="PTHR13723">
    <property type="entry name" value="ADAMTS A DISINTEGRIN AND METALLOPROTEASE WITH THROMBOSPONDIN MOTIFS PROTEASE"/>
    <property type="match status" value="1"/>
</dbReference>
<feature type="region of interest" description="Disordered" evidence="15">
    <location>
        <begin position="1"/>
        <end position="26"/>
    </location>
</feature>
<evidence type="ECO:0000256" key="11">
    <source>
        <dbReference type="ARBA" id="ARBA00023180"/>
    </source>
</evidence>
<feature type="disulfide bond" evidence="13">
    <location>
        <begin position="641"/>
        <end position="678"/>
    </location>
</feature>
<evidence type="ECO:0000259" key="16">
    <source>
        <dbReference type="PROSITE" id="PS50215"/>
    </source>
</evidence>
<evidence type="ECO:0000256" key="2">
    <source>
        <dbReference type="ARBA" id="ARBA00022525"/>
    </source>
</evidence>
<evidence type="ECO:0000256" key="3">
    <source>
        <dbReference type="ARBA" id="ARBA00022670"/>
    </source>
</evidence>
<name>A0A3Q0JE37_DIACI</name>
<dbReference type="Pfam" id="PF19030">
    <property type="entry name" value="TSP1_ADAMTS"/>
    <property type="match status" value="6"/>
</dbReference>
<feature type="disulfide bond" evidence="13">
    <location>
        <begin position="311"/>
        <end position="333"/>
    </location>
</feature>
<reference evidence="18" key="1">
    <citation type="submission" date="2025-08" db="UniProtKB">
        <authorList>
            <consortium name="RefSeq"/>
        </authorList>
    </citation>
    <scope>IDENTIFICATION</scope>
</reference>
<organism evidence="17 18">
    <name type="scientific">Diaphorina citri</name>
    <name type="common">Asian citrus psyllid</name>
    <dbReference type="NCBI Taxonomy" id="121845"/>
    <lineage>
        <taxon>Eukaryota</taxon>
        <taxon>Metazoa</taxon>
        <taxon>Ecdysozoa</taxon>
        <taxon>Arthropoda</taxon>
        <taxon>Hexapoda</taxon>
        <taxon>Insecta</taxon>
        <taxon>Pterygota</taxon>
        <taxon>Neoptera</taxon>
        <taxon>Paraneoptera</taxon>
        <taxon>Hemiptera</taxon>
        <taxon>Sternorrhyncha</taxon>
        <taxon>Psylloidea</taxon>
        <taxon>Psyllidae</taxon>
        <taxon>Diaphorininae</taxon>
        <taxon>Diaphorina</taxon>
    </lineage>
</organism>